<name>A0A8J5XF56_DIALT</name>
<dbReference type="PANTHER" id="PTHR43657:SF1">
    <property type="entry name" value="ALTERED INHERITANCE OF MITOCHONDRIA PROTEIN 24, MITOCHONDRIAL"/>
    <property type="match status" value="1"/>
</dbReference>
<dbReference type="SUPFAM" id="SSF51219">
    <property type="entry name" value="TRAP-like"/>
    <property type="match status" value="1"/>
</dbReference>
<organism evidence="1 2">
    <name type="scientific">Diacronema lutheri</name>
    <name type="common">Unicellular marine alga</name>
    <name type="synonym">Monochrysis lutheri</name>
    <dbReference type="NCBI Taxonomy" id="2081491"/>
    <lineage>
        <taxon>Eukaryota</taxon>
        <taxon>Haptista</taxon>
        <taxon>Haptophyta</taxon>
        <taxon>Pavlovophyceae</taxon>
        <taxon>Pavlovales</taxon>
        <taxon>Pavlovaceae</taxon>
        <taxon>Diacronema</taxon>
    </lineage>
</organism>
<reference evidence="1" key="1">
    <citation type="submission" date="2021-05" db="EMBL/GenBank/DDBJ databases">
        <title>The genome of the haptophyte Pavlova lutheri (Diacronema luteri, Pavlovales) - a model for lipid biosynthesis in eukaryotic algae.</title>
        <authorList>
            <person name="Hulatt C.J."/>
            <person name="Posewitz M.C."/>
        </authorList>
    </citation>
    <scope>NUCLEOTIDE SEQUENCE</scope>
    <source>
        <strain evidence="1">NIVA-4/92</strain>
    </source>
</reference>
<dbReference type="OrthoDB" id="1705416at2759"/>
<dbReference type="InterPro" id="IPR002838">
    <property type="entry name" value="AIM24"/>
</dbReference>
<gene>
    <name evidence="1" type="ORF">KFE25_004950</name>
</gene>
<dbReference type="EMBL" id="JAGTXO010000016">
    <property type="protein sequence ID" value="KAG8463439.1"/>
    <property type="molecule type" value="Genomic_DNA"/>
</dbReference>
<dbReference type="PANTHER" id="PTHR43657">
    <property type="entry name" value="TRYPTOPHAN RNA-BINDING ATTENUATOR PROTEIN-LIKE PROTEIN"/>
    <property type="match status" value="1"/>
</dbReference>
<dbReference type="Gene3D" id="3.60.160.10">
    <property type="entry name" value="Mitochondrial biogenesis AIM24"/>
    <property type="match status" value="1"/>
</dbReference>
<accession>A0A8J5XF56</accession>
<dbReference type="InterPro" id="IPR036983">
    <property type="entry name" value="AIM24_sf"/>
</dbReference>
<evidence type="ECO:0000313" key="2">
    <source>
        <dbReference type="Proteomes" id="UP000751190"/>
    </source>
</evidence>
<comment type="caution">
    <text evidence="1">The sequence shown here is derived from an EMBL/GenBank/DDBJ whole genome shotgun (WGS) entry which is preliminary data.</text>
</comment>
<keyword evidence="2" id="KW-1185">Reference proteome</keyword>
<dbReference type="Pfam" id="PF01987">
    <property type="entry name" value="AIM24"/>
    <property type="match status" value="1"/>
</dbReference>
<evidence type="ECO:0000313" key="1">
    <source>
        <dbReference type="EMBL" id="KAG8463439.1"/>
    </source>
</evidence>
<sequence length="252" mass="26593">MSKAEVVKEQVFPNGYTVIGERYCILDKSLEPGEVVQAERGTMMYMTPNVEMSTKFNGTAILSGEPIAKVHFTNKGTATERVGLATNMPMAVVVPIEMDRHAGILNCKRGAYMASDTTVRVMPKMLPSRSCTACLCGGMPPVIQELRGTGFAVINAGGTIVKQVLAPGQELIVSSDSIVAFTDTVGFDVRQVGSLLTCCCGGEGFFNTVLTGPGTVYLQTLSYERLARQLVVVHEANSSGASAGALAAAASQ</sequence>
<evidence type="ECO:0008006" key="3">
    <source>
        <dbReference type="Google" id="ProtNLM"/>
    </source>
</evidence>
<dbReference type="AlphaFoldDB" id="A0A8J5XF56"/>
<proteinExistence type="predicted"/>
<dbReference type="Proteomes" id="UP000751190">
    <property type="component" value="Unassembled WGS sequence"/>
</dbReference>
<dbReference type="OMA" id="AMVYMKG"/>
<dbReference type="InterPro" id="IPR016031">
    <property type="entry name" value="Trp_RNA-bd_attenuator-like_dom"/>
</dbReference>
<protein>
    <recommendedName>
        <fullName evidence="3">Altered inheritance of mitochondria protein 24, mitochondrial</fullName>
    </recommendedName>
</protein>